<sequence length="169" mass="19195">MVAAKAWPGLLADRTLSDGRHLIIDDPDGPHRIWLMSPADDLAYVLVRDHRLDLRLTAIRRFERRLAGAPRTRLPPGIRPTAFQRRRLDLLLDILDAVLDRGRRTTTHEIARELVYPRMTLGRGSEWKSSSQRRRTQRLIGEALGLMHGGYLRLLGGDAVGATISRRPK</sequence>
<protein>
    <recommendedName>
        <fullName evidence="1">T6SS Transcription factor RovC-like DNA binding domain-containing protein</fullName>
    </recommendedName>
</protein>
<evidence type="ECO:0000313" key="2">
    <source>
        <dbReference type="EMBL" id="AMK59434.1"/>
    </source>
</evidence>
<dbReference type="InterPro" id="IPR018754">
    <property type="entry name" value="RovC-like_DNA-bd"/>
</dbReference>
<reference evidence="2" key="1">
    <citation type="journal article" date="2016" name="Appl. Environ. Microbiol.">
        <title>Functional Metagenomics of a Biostimulated Petroleum-Contaminated Soil Reveals an Extraordinary Diversity of Extradiol Dioxygenases.</title>
        <authorList>
            <person name="Terron-Gonzalez L."/>
            <person name="Martin-Cabello G."/>
            <person name="Ferrer M."/>
            <person name="Santero E."/>
        </authorList>
    </citation>
    <scope>NUCLEOTIDE SEQUENCE</scope>
</reference>
<feature type="domain" description="T6SS Transcription factor RovC-like DNA binding" evidence="1">
    <location>
        <begin position="46"/>
        <end position="155"/>
    </location>
</feature>
<name>A0A126SYP3_9BACT</name>
<dbReference type="Pfam" id="PF10074">
    <property type="entry name" value="RovC_DNA-bd"/>
    <property type="match status" value="1"/>
</dbReference>
<dbReference type="EMBL" id="KU144985">
    <property type="protein sequence ID" value="AMK59434.1"/>
    <property type="molecule type" value="Genomic_DNA"/>
</dbReference>
<dbReference type="AlphaFoldDB" id="A0A126SYP3"/>
<evidence type="ECO:0000259" key="1">
    <source>
        <dbReference type="Pfam" id="PF10074"/>
    </source>
</evidence>
<proteinExistence type="predicted"/>
<accession>A0A126SYP3</accession>
<organism evidence="2">
    <name type="scientific">uncultured bacterium UPO61</name>
    <dbReference type="NCBI Taxonomy" id="1776982"/>
    <lineage>
        <taxon>Bacteria</taxon>
        <taxon>environmental samples</taxon>
    </lineage>
</organism>